<reference evidence="2 3" key="2">
    <citation type="journal article" date="2021" name="Curr. Genet.">
        <title>Genetic response to nitrogen starvation in the aggressive Eucalyptus foliar pathogen Teratosphaeria destructans.</title>
        <authorList>
            <person name="Havenga M."/>
            <person name="Wingfield B.D."/>
            <person name="Wingfield M.J."/>
            <person name="Dreyer L.L."/>
            <person name="Roets F."/>
            <person name="Aylward J."/>
        </authorList>
    </citation>
    <scope>NUCLEOTIDE SEQUENCE [LARGE SCALE GENOMIC DNA]</scope>
    <source>
        <strain evidence="2">CMW44962</strain>
    </source>
</reference>
<protein>
    <submittedName>
        <fullName evidence="2">Uncharacterized protein</fullName>
    </submittedName>
</protein>
<evidence type="ECO:0000313" key="3">
    <source>
        <dbReference type="Proteomes" id="UP001138500"/>
    </source>
</evidence>
<keyword evidence="3" id="KW-1185">Reference proteome</keyword>
<accession>A0A9W7T1L2</accession>
<dbReference type="OrthoDB" id="4708870at2759"/>
<dbReference type="EMBL" id="RIBY02000014">
    <property type="protein sequence ID" value="KAH9845626.1"/>
    <property type="molecule type" value="Genomic_DNA"/>
</dbReference>
<organism evidence="2 3">
    <name type="scientific">Teratosphaeria destructans</name>
    <dbReference type="NCBI Taxonomy" id="418781"/>
    <lineage>
        <taxon>Eukaryota</taxon>
        <taxon>Fungi</taxon>
        <taxon>Dikarya</taxon>
        <taxon>Ascomycota</taxon>
        <taxon>Pezizomycotina</taxon>
        <taxon>Dothideomycetes</taxon>
        <taxon>Dothideomycetidae</taxon>
        <taxon>Mycosphaerellales</taxon>
        <taxon>Teratosphaeriaceae</taxon>
        <taxon>Teratosphaeria</taxon>
    </lineage>
</organism>
<comment type="caution">
    <text evidence="2">The sequence shown here is derived from an EMBL/GenBank/DDBJ whole genome shotgun (WGS) entry which is preliminary data.</text>
</comment>
<dbReference type="AlphaFoldDB" id="A0A9W7T1L2"/>
<evidence type="ECO:0000313" key="2">
    <source>
        <dbReference type="EMBL" id="KAH9845626.1"/>
    </source>
</evidence>
<evidence type="ECO:0000256" key="1">
    <source>
        <dbReference type="SAM" id="MobiDB-lite"/>
    </source>
</evidence>
<reference evidence="2 3" key="1">
    <citation type="journal article" date="2018" name="IMA Fungus">
        <title>IMA Genome-F 10: Nine draft genome sequences of Claviceps purpurea s.lat., including C. arundinis, C. humidiphila, and C. cf. spartinae, pseudomolecules for the pitch canker pathogen Fusarium circinatum, draft genome of Davidsoniella eucalypti, Grosmannia galeiformis, Quambalaria eucalypti, and Teratosphaeria destructans.</title>
        <authorList>
            <person name="Wingfield B.D."/>
            <person name="Liu M."/>
            <person name="Nguyen H.D."/>
            <person name="Lane F.A."/>
            <person name="Morgan S.W."/>
            <person name="De Vos L."/>
            <person name="Wilken P.M."/>
            <person name="Duong T.A."/>
            <person name="Aylward J."/>
            <person name="Coetzee M.P."/>
            <person name="Dadej K."/>
            <person name="De Beer Z.W."/>
            <person name="Findlay W."/>
            <person name="Havenga M."/>
            <person name="Kolarik M."/>
            <person name="Menzies J.G."/>
            <person name="Naidoo K."/>
            <person name="Pochopski O."/>
            <person name="Shoukouhi P."/>
            <person name="Santana Q.C."/>
            <person name="Seifert K.A."/>
            <person name="Soal N."/>
            <person name="Steenkamp E.T."/>
            <person name="Tatham C.T."/>
            <person name="van der Nest M.A."/>
            <person name="Wingfield M.J."/>
        </authorList>
    </citation>
    <scope>NUCLEOTIDE SEQUENCE [LARGE SCALE GENOMIC DNA]</scope>
    <source>
        <strain evidence="2">CMW44962</strain>
    </source>
</reference>
<name>A0A9W7T1L2_9PEZI</name>
<dbReference type="Proteomes" id="UP001138500">
    <property type="component" value="Unassembled WGS sequence"/>
</dbReference>
<feature type="region of interest" description="Disordered" evidence="1">
    <location>
        <begin position="137"/>
        <end position="156"/>
    </location>
</feature>
<gene>
    <name evidence="2" type="ORF">Tdes44962_MAKER06461</name>
</gene>
<sequence>MGGNAFQHAYAPGEPTLCTPRMSPETYGRLSTIYQKRLMDAFSGSQVTTLVEAPEKETYGDMDFVVARNAPVDWDWQDVADDIGARGFIRLSRYKCTLAVPADGSKYVSKAVQYMPMQDVHTNAAVGKPYPPAALIPQKRQASSIPTEEGSDPDKADSLLSEAAEYAHIDIEVVSQELYGWYMFYASYGDMAGLIGHTVRQLGFTITDKGFYVRHKSLDDSKHLTYVNIPDKEGMLHLSHDPDRVMQFLGLSVERYSASFKTIEELFTWLGECRLLSREAMIWKRDRSTDRQKDKRAIFSNFLNFWLPEHHPDWVKVSAPDIAQQPSKIPLGTACEAAPSSTSHGLHQAEVGASVAPLATVEPSALVGISTKKHILPKPIDLPDTVLEARDNLASEAADFFDKRSEFEAMSSNLMRKVGNATAGELLKAMLRPVTGKSEKGLNEIVRAFRRQVAVDDDHNMTLLEVPHADEESELYKLISDNGKIFMMFKAVKAFAEERWEEIRERERNRAKAAKEKKDGGQV</sequence>
<proteinExistence type="predicted"/>